<sequence length="57" mass="6380">MSLLLSSYEGCSASQSLPVSQWLQVEPPWLMPVRWSATSLSFLSVSPWRLSLDKAPE</sequence>
<name>A0A6A3KYN8_9STRA</name>
<evidence type="ECO:0000313" key="1">
    <source>
        <dbReference type="EMBL" id="KAE9012501.1"/>
    </source>
</evidence>
<gene>
    <name evidence="1" type="ORF">PR002_g14789</name>
</gene>
<proteinExistence type="predicted"/>
<evidence type="ECO:0000313" key="2">
    <source>
        <dbReference type="Proteomes" id="UP000435112"/>
    </source>
</evidence>
<reference evidence="1 2" key="1">
    <citation type="submission" date="2018-09" db="EMBL/GenBank/DDBJ databases">
        <title>Genomic investigation of the strawberry pathogen Phytophthora fragariae indicates pathogenicity is determined by transcriptional variation in three key races.</title>
        <authorList>
            <person name="Adams T.M."/>
            <person name="Armitage A.D."/>
            <person name="Sobczyk M.K."/>
            <person name="Bates H.J."/>
            <person name="Dunwell J.M."/>
            <person name="Nellist C.F."/>
            <person name="Harrison R.J."/>
        </authorList>
    </citation>
    <scope>NUCLEOTIDE SEQUENCE [LARGE SCALE GENOMIC DNA]</scope>
    <source>
        <strain evidence="1 2">SCRP324</strain>
    </source>
</reference>
<accession>A0A6A3KYN8</accession>
<protein>
    <submittedName>
        <fullName evidence="1">Uncharacterized protein</fullName>
    </submittedName>
</protein>
<dbReference type="Proteomes" id="UP000435112">
    <property type="component" value="Unassembled WGS sequence"/>
</dbReference>
<organism evidence="1 2">
    <name type="scientific">Phytophthora rubi</name>
    <dbReference type="NCBI Taxonomy" id="129364"/>
    <lineage>
        <taxon>Eukaryota</taxon>
        <taxon>Sar</taxon>
        <taxon>Stramenopiles</taxon>
        <taxon>Oomycota</taxon>
        <taxon>Peronosporomycetes</taxon>
        <taxon>Peronosporales</taxon>
        <taxon>Peronosporaceae</taxon>
        <taxon>Phytophthora</taxon>
    </lineage>
</organism>
<comment type="caution">
    <text evidence="1">The sequence shown here is derived from an EMBL/GenBank/DDBJ whole genome shotgun (WGS) entry which is preliminary data.</text>
</comment>
<dbReference type="EMBL" id="QXFU01001042">
    <property type="protein sequence ID" value="KAE9012501.1"/>
    <property type="molecule type" value="Genomic_DNA"/>
</dbReference>
<dbReference type="AlphaFoldDB" id="A0A6A3KYN8"/>